<feature type="compositionally biased region" description="Polar residues" evidence="1">
    <location>
        <begin position="31"/>
        <end position="41"/>
    </location>
</feature>
<feature type="compositionally biased region" description="Basic and acidic residues" evidence="1">
    <location>
        <begin position="1"/>
        <end position="10"/>
    </location>
</feature>
<evidence type="ECO:0000313" key="3">
    <source>
        <dbReference type="Proteomes" id="UP001159405"/>
    </source>
</evidence>
<name>A0ABN8NY88_9CNID</name>
<comment type="caution">
    <text evidence="2">The sequence shown here is derived from an EMBL/GenBank/DDBJ whole genome shotgun (WGS) entry which is preliminary data.</text>
</comment>
<sequence>MERDRKEKERGRKRKRQRKEDVLEDLANSLRGLSSNENTPTKKVKVLKIEEDERKSTKKALFDDKEGMLIQKGNRTYLNQEEIDDMEDTMVKAVPPTPNGPAKYEVLYNEKDPLSAVADDWNWGRAQPCKRKDFCEGGRRTLQICQGSMECPNLSCPFKKIHKATNKVDFTKKKTCLHCKAVASEIKCSARKYVENDRCHTKMKVIYIGEHSCQPRVRERKPDKSKVEKVVRVRPTITPGQLQMETVREALLSGKSGEEVADVAMQYSNRRHLQYIQTKMQETTRPGGSDIEAVRVLKEDFAKRGLDNNLILEVGHDFVILSSEEKIRLGAHITLGMVHEPVSLDGCESHAKNYSEVEMTTYYPLIRRNVKLVSMFAPKPGENSDNVAKMVSSFDEAVNKILPRVAEEHGHNPEDFRGRGLDAHAYVGDEGGALWSGLCKAKGNDVKDRTVSDTYHVKQDIHRHQKYFRDASDKTSFSKIMSDAMNAPTSIQADVAEKALDKLIATKATDKKKMTNFKNWWWRRRLRWQRWCKTDASSSASSAEVANSKSISASGYRKRLLDVVTTECSSAILEAAEIKRQQIGLKTVGRGPSIADREEQQEQNLFQDQQASADAVQFVAANAESLLAQSNPMQSFGTAKRRF</sequence>
<dbReference type="Proteomes" id="UP001159405">
    <property type="component" value="Unassembled WGS sequence"/>
</dbReference>
<accession>A0ABN8NY88</accession>
<proteinExistence type="predicted"/>
<protein>
    <submittedName>
        <fullName evidence="2">Uncharacterized protein</fullName>
    </submittedName>
</protein>
<organism evidence="2 3">
    <name type="scientific">Porites lobata</name>
    <dbReference type="NCBI Taxonomy" id="104759"/>
    <lineage>
        <taxon>Eukaryota</taxon>
        <taxon>Metazoa</taxon>
        <taxon>Cnidaria</taxon>
        <taxon>Anthozoa</taxon>
        <taxon>Hexacorallia</taxon>
        <taxon>Scleractinia</taxon>
        <taxon>Fungiina</taxon>
        <taxon>Poritidae</taxon>
        <taxon>Porites</taxon>
    </lineage>
</organism>
<feature type="region of interest" description="Disordered" evidence="1">
    <location>
        <begin position="1"/>
        <end position="43"/>
    </location>
</feature>
<keyword evidence="3" id="KW-1185">Reference proteome</keyword>
<evidence type="ECO:0000313" key="2">
    <source>
        <dbReference type="EMBL" id="CAH3126823.1"/>
    </source>
</evidence>
<gene>
    <name evidence="2" type="ORF">PLOB_00032665</name>
</gene>
<evidence type="ECO:0000256" key="1">
    <source>
        <dbReference type="SAM" id="MobiDB-lite"/>
    </source>
</evidence>
<dbReference type="EMBL" id="CALNXK010000043">
    <property type="protein sequence ID" value="CAH3126823.1"/>
    <property type="molecule type" value="Genomic_DNA"/>
</dbReference>
<reference evidence="2 3" key="1">
    <citation type="submission" date="2022-05" db="EMBL/GenBank/DDBJ databases">
        <authorList>
            <consortium name="Genoscope - CEA"/>
            <person name="William W."/>
        </authorList>
    </citation>
    <scope>NUCLEOTIDE SEQUENCE [LARGE SCALE GENOMIC DNA]</scope>
</reference>